<evidence type="ECO:0000313" key="3">
    <source>
        <dbReference type="Proteomes" id="UP000587586"/>
    </source>
</evidence>
<gene>
    <name evidence="2" type="ORF">GMLC_03580</name>
</gene>
<name>A0A6V8N662_9BACT</name>
<keyword evidence="3" id="KW-1185">Reference proteome</keyword>
<dbReference type="GO" id="GO:0016301">
    <property type="term" value="F:kinase activity"/>
    <property type="evidence" value="ECO:0007669"/>
    <property type="project" value="UniProtKB-KW"/>
</dbReference>
<organism evidence="2 3">
    <name type="scientific">Geomonas limicola</name>
    <dbReference type="NCBI Taxonomy" id="2740186"/>
    <lineage>
        <taxon>Bacteria</taxon>
        <taxon>Pseudomonadati</taxon>
        <taxon>Thermodesulfobacteriota</taxon>
        <taxon>Desulfuromonadia</taxon>
        <taxon>Geobacterales</taxon>
        <taxon>Geobacteraceae</taxon>
        <taxon>Geomonas</taxon>
    </lineage>
</organism>
<dbReference type="RefSeq" id="WP_246329676.1">
    <property type="nucleotide sequence ID" value="NZ_BLXZ01000001.1"/>
</dbReference>
<dbReference type="Pfam" id="PF13671">
    <property type="entry name" value="AAA_33"/>
    <property type="match status" value="1"/>
</dbReference>
<dbReference type="EMBL" id="BLXZ01000001">
    <property type="protein sequence ID" value="GFO66779.1"/>
    <property type="molecule type" value="Genomic_DNA"/>
</dbReference>
<sequence length="480" mass="54252">MYKVKKPVDFGFLNFTTLDRRRFYCEEEVRLNRRLCPDIYLGVVELRQGQEGLRFEGTGTLVDYAVKMKRLPEERMLQRIVERGELALEQLDELARVIAAFHLEAARGPHIDELGSVAAIRANWTENFQQIAPYLGRTISRGDLAFIEQWIAEFLDTRQGLLQQRVAEGYIRECDGDLHLGNICLTDRVCIFDCIEFNERFRYSDTAADVAFLLMDLDNLGHPEFCEPFLQRYQETTGDHGLTEVLDFYRIYRAFVRGKVTSLRLSEELSEEEAGKLAAAANRYFRLARGYCLRERLAPMLIVTCGVMGSGKSALAGELCRDLGLTLLSSDRVRKALAGRAPTERGKEGYGAGIYSPESSEATYRALLERAREELVRGHGVVVDATFRRRGDRAAFQALAESLGVPYHLVEIRCEREVLARRLRERSLDPSVVSDGRVEFLERQLAEFEAPGPGEALVVDSGLPLDQEVDQVLEGLGVLP</sequence>
<dbReference type="InterPro" id="IPR002575">
    <property type="entry name" value="Aminoglycoside_PTrfase"/>
</dbReference>
<dbReference type="Pfam" id="PF01636">
    <property type="entry name" value="APH"/>
    <property type="match status" value="1"/>
</dbReference>
<protein>
    <submittedName>
        <fullName evidence="2">Kinase</fullName>
    </submittedName>
</protein>
<keyword evidence="2" id="KW-0418">Kinase</keyword>
<dbReference type="InterPro" id="IPR011009">
    <property type="entry name" value="Kinase-like_dom_sf"/>
</dbReference>
<feature type="domain" description="Aminoglycoside phosphotransferase" evidence="1">
    <location>
        <begin position="50"/>
        <end position="237"/>
    </location>
</feature>
<dbReference type="PANTHER" id="PTHR43883">
    <property type="entry name" value="SLR0207 PROTEIN"/>
    <property type="match status" value="1"/>
</dbReference>
<dbReference type="InterPro" id="IPR027417">
    <property type="entry name" value="P-loop_NTPase"/>
</dbReference>
<reference evidence="3" key="1">
    <citation type="submission" date="2020-06" db="EMBL/GenBank/DDBJ databases">
        <title>Draft genomic sequecing of Geomonas sp. Red745.</title>
        <authorList>
            <person name="Itoh H."/>
            <person name="Xu Z.X."/>
            <person name="Ushijima N."/>
            <person name="Masuda Y."/>
            <person name="Shiratori Y."/>
            <person name="Senoo K."/>
        </authorList>
    </citation>
    <scope>NUCLEOTIDE SEQUENCE [LARGE SCALE GENOMIC DNA]</scope>
    <source>
        <strain evidence="3">Red745</strain>
    </source>
</reference>
<comment type="caution">
    <text evidence="2">The sequence shown here is derived from an EMBL/GenBank/DDBJ whole genome shotgun (WGS) entry which is preliminary data.</text>
</comment>
<evidence type="ECO:0000313" key="2">
    <source>
        <dbReference type="EMBL" id="GFO66779.1"/>
    </source>
</evidence>
<dbReference type="InterPro" id="IPR052732">
    <property type="entry name" value="Cell-binding_unc_protein"/>
</dbReference>
<dbReference type="SUPFAM" id="SSF56112">
    <property type="entry name" value="Protein kinase-like (PK-like)"/>
    <property type="match status" value="1"/>
</dbReference>
<accession>A0A6V8N662</accession>
<proteinExistence type="predicted"/>
<keyword evidence="2" id="KW-0808">Transferase</keyword>
<dbReference type="Proteomes" id="UP000587586">
    <property type="component" value="Unassembled WGS sequence"/>
</dbReference>
<dbReference type="PANTHER" id="PTHR43883:SF1">
    <property type="entry name" value="GLUCONOKINASE"/>
    <property type="match status" value="1"/>
</dbReference>
<dbReference type="SUPFAM" id="SSF52540">
    <property type="entry name" value="P-loop containing nucleoside triphosphate hydrolases"/>
    <property type="match status" value="1"/>
</dbReference>
<evidence type="ECO:0000259" key="1">
    <source>
        <dbReference type="Pfam" id="PF01636"/>
    </source>
</evidence>
<dbReference type="AlphaFoldDB" id="A0A6V8N662"/>
<dbReference type="Gene3D" id="3.40.50.300">
    <property type="entry name" value="P-loop containing nucleotide triphosphate hydrolases"/>
    <property type="match status" value="1"/>
</dbReference>